<dbReference type="PANTHER" id="PTHR47485">
    <property type="entry name" value="THYLAKOID LUMENAL 17.4 KDA PROTEIN, CHLOROPLASTIC"/>
    <property type="match status" value="1"/>
</dbReference>
<dbReference type="KEGG" id="salw:CP975_02730"/>
<keyword evidence="4" id="KW-1185">Reference proteome</keyword>
<evidence type="ECO:0000313" key="3">
    <source>
        <dbReference type="EMBL" id="QEV16563.1"/>
    </source>
</evidence>
<keyword evidence="2" id="KW-0812">Transmembrane</keyword>
<organism evidence="3 4">
    <name type="scientific">Streptomyces alboniger</name>
    <dbReference type="NCBI Taxonomy" id="132473"/>
    <lineage>
        <taxon>Bacteria</taxon>
        <taxon>Bacillati</taxon>
        <taxon>Actinomycetota</taxon>
        <taxon>Actinomycetes</taxon>
        <taxon>Kitasatosporales</taxon>
        <taxon>Streptomycetaceae</taxon>
        <taxon>Streptomyces</taxon>
        <taxon>Streptomyces aurantiacus group</taxon>
    </lineage>
</organism>
<protein>
    <submittedName>
        <fullName evidence="3">Pentapeptide repeat-containing protein</fullName>
    </submittedName>
</protein>
<dbReference type="AlphaFoldDB" id="A0A5J6HDR6"/>
<accession>A0A5J6HDR6</accession>
<dbReference type="SUPFAM" id="SSF141571">
    <property type="entry name" value="Pentapeptide repeat-like"/>
    <property type="match status" value="1"/>
</dbReference>
<reference evidence="3 4" key="1">
    <citation type="submission" date="2017-09" db="EMBL/GenBank/DDBJ databases">
        <authorList>
            <person name="Lee N."/>
            <person name="Cho B.-K."/>
        </authorList>
    </citation>
    <scope>NUCLEOTIDE SEQUENCE [LARGE SCALE GENOMIC DNA]</scope>
    <source>
        <strain evidence="3 4">ATCC 12461</strain>
    </source>
</reference>
<sequence length="381" mass="41170">MWKRWEMARNRRQLRALPGHPLREQERQGKRPTGLSRPITVVVICSSLLLVAFVTVVAPRYLLGWDAPDTPVSGQAKAINDIRTTLLQGLAGVALLVGAFFSWRQLQVSNQGQITQRFAAAVEQLGSVSPEVRLGAIFALERIADDSPYDRVTIAEVLCAFVQRSWPADPSSARPVARDPAHKHELALTHRAADSLSVRCTDRQAAMTVLGRRALVPNRHVLGLARTDLRGARLAFADLEKADLHYSDLSDVNLESADLRGADLTGIWLAGSFLRGARLHRADLRSAILWHVRLEEADLRATDLSGADLTGAVLNGTCLDQADLRGADLTGTEASRASLAGAVADASTVWPGGFDAAAAGVVTADGSAPPPRPQTWYDLPR</sequence>
<dbReference type="Proteomes" id="UP000326553">
    <property type="component" value="Chromosome"/>
</dbReference>
<dbReference type="Pfam" id="PF00805">
    <property type="entry name" value="Pentapeptide"/>
    <property type="match status" value="2"/>
</dbReference>
<keyword evidence="1" id="KW-0677">Repeat</keyword>
<evidence type="ECO:0000256" key="1">
    <source>
        <dbReference type="ARBA" id="ARBA00022737"/>
    </source>
</evidence>
<dbReference type="OrthoDB" id="4563217at2"/>
<dbReference type="Gene3D" id="2.160.20.80">
    <property type="entry name" value="E3 ubiquitin-protein ligase SopA"/>
    <property type="match status" value="1"/>
</dbReference>
<proteinExistence type="predicted"/>
<dbReference type="EMBL" id="CP023695">
    <property type="protein sequence ID" value="QEV16563.1"/>
    <property type="molecule type" value="Genomic_DNA"/>
</dbReference>
<feature type="transmembrane region" description="Helical" evidence="2">
    <location>
        <begin position="82"/>
        <end position="103"/>
    </location>
</feature>
<feature type="transmembrane region" description="Helical" evidence="2">
    <location>
        <begin position="39"/>
        <end position="62"/>
    </location>
</feature>
<keyword evidence="2" id="KW-0472">Membrane</keyword>
<name>A0A5J6HDR6_STRAD</name>
<evidence type="ECO:0000256" key="2">
    <source>
        <dbReference type="SAM" id="Phobius"/>
    </source>
</evidence>
<gene>
    <name evidence="3" type="ORF">CP975_02730</name>
</gene>
<dbReference type="PANTHER" id="PTHR47485:SF1">
    <property type="entry name" value="THYLAKOID LUMENAL 17.4 KDA PROTEIN, CHLOROPLASTIC"/>
    <property type="match status" value="1"/>
</dbReference>
<dbReference type="InterPro" id="IPR001646">
    <property type="entry name" value="5peptide_repeat"/>
</dbReference>
<evidence type="ECO:0000313" key="4">
    <source>
        <dbReference type="Proteomes" id="UP000326553"/>
    </source>
</evidence>
<keyword evidence="2" id="KW-1133">Transmembrane helix</keyword>